<dbReference type="GO" id="GO:0005829">
    <property type="term" value="C:cytosol"/>
    <property type="evidence" value="ECO:0007669"/>
    <property type="project" value="TreeGrafter"/>
</dbReference>
<evidence type="ECO:0000259" key="12">
    <source>
        <dbReference type="Pfam" id="PF00294"/>
    </source>
</evidence>
<dbReference type="NCBIfam" id="TIGR00125">
    <property type="entry name" value="cyt_tran_rel"/>
    <property type="match status" value="1"/>
</dbReference>
<dbReference type="EMBL" id="CM001369">
    <property type="protein sequence ID" value="EHJ46000.1"/>
    <property type="molecule type" value="Genomic_DNA"/>
</dbReference>
<evidence type="ECO:0000256" key="9">
    <source>
        <dbReference type="ARBA" id="ARBA00023277"/>
    </source>
</evidence>
<feature type="binding site" evidence="11">
    <location>
        <begin position="212"/>
        <end position="215"/>
    </location>
    <ligand>
        <name>ATP</name>
        <dbReference type="ChEBI" id="CHEBI:30616"/>
    </ligand>
</feature>
<keyword evidence="15" id="KW-1185">Reference proteome</keyword>
<proteinExistence type="inferred from homology"/>
<keyword evidence="7 11" id="KW-0067">ATP-binding</keyword>
<dbReference type="Proteomes" id="UP000004662">
    <property type="component" value="Plasmid pFW10101"/>
</dbReference>
<evidence type="ECO:0000256" key="1">
    <source>
        <dbReference type="ARBA" id="ARBA00002319"/>
    </source>
</evidence>
<dbReference type="Pfam" id="PF01467">
    <property type="entry name" value="CTP_transf_like"/>
    <property type="match status" value="1"/>
</dbReference>
<dbReference type="eggNOG" id="COG2870">
    <property type="taxonomic scope" value="Bacteria"/>
</dbReference>
<feature type="active site" evidence="11">
    <location>
        <position position="282"/>
    </location>
</feature>
<keyword evidence="14" id="KW-0614">Plasmid</keyword>
<comment type="function">
    <text evidence="2 11">Catalyzes the ADP transfer from ATP to D-glycero-beta-D-manno-heptose 1-phosphate, yielding ADP-D-glycero-beta-D-manno-heptose.</text>
</comment>
<organism evidence="14 15">
    <name type="scientific">Solidesulfovibrio carbinoliphilus subsp. oakridgensis</name>
    <dbReference type="NCBI Taxonomy" id="694327"/>
    <lineage>
        <taxon>Bacteria</taxon>
        <taxon>Pseudomonadati</taxon>
        <taxon>Thermodesulfobacteriota</taxon>
        <taxon>Desulfovibrionia</taxon>
        <taxon>Desulfovibrionales</taxon>
        <taxon>Desulfovibrionaceae</taxon>
        <taxon>Solidesulfovibrio</taxon>
    </lineage>
</organism>
<comment type="similarity">
    <text evidence="11">In the C-terminal section; belongs to the cytidylyltransferase family.</text>
</comment>
<dbReference type="GO" id="GO:0016773">
    <property type="term" value="F:phosphotransferase activity, alcohol group as acceptor"/>
    <property type="evidence" value="ECO:0007669"/>
    <property type="project" value="InterPro"/>
</dbReference>
<dbReference type="AlphaFoldDB" id="G7QEA6"/>
<comment type="catalytic activity">
    <reaction evidence="10 11">
        <text>D-glycero-beta-D-manno-heptose 1-phosphate + ATP + H(+) = ADP-D-glycero-beta-D-manno-heptose + diphosphate</text>
        <dbReference type="Rhea" id="RHEA:27465"/>
        <dbReference type="ChEBI" id="CHEBI:15378"/>
        <dbReference type="ChEBI" id="CHEBI:30616"/>
        <dbReference type="ChEBI" id="CHEBI:33019"/>
        <dbReference type="ChEBI" id="CHEBI:59967"/>
        <dbReference type="ChEBI" id="CHEBI:61593"/>
        <dbReference type="EC" id="2.7.7.70"/>
    </reaction>
</comment>
<dbReference type="InterPro" id="IPR011913">
    <property type="entry name" value="RfaE_dom_I"/>
</dbReference>
<dbReference type="UniPathway" id="UPA00356">
    <property type="reaction ID" value="UER00437"/>
</dbReference>
<evidence type="ECO:0000256" key="11">
    <source>
        <dbReference type="HAMAP-Rule" id="MF_01603"/>
    </source>
</evidence>
<dbReference type="eggNOG" id="COG0615">
    <property type="taxonomic scope" value="Bacteria"/>
</dbReference>
<evidence type="ECO:0000256" key="2">
    <source>
        <dbReference type="ARBA" id="ARBA00003753"/>
    </source>
</evidence>
<dbReference type="PANTHER" id="PTHR46969:SF1">
    <property type="entry name" value="BIFUNCTIONAL PROTEIN HLDE"/>
    <property type="match status" value="1"/>
</dbReference>
<comment type="pathway">
    <text evidence="11">Nucleotide-sugar biosynthesis; ADP-L-glycero-beta-D-manno-heptose biosynthesis; ADP-L-glycero-beta-D-manno-heptose from D-glycero-beta-D-manno-heptose 7-phosphate: step 3/4.</text>
</comment>
<feature type="region of interest" description="Ribokinase" evidence="11">
    <location>
        <begin position="1"/>
        <end position="336"/>
    </location>
</feature>
<evidence type="ECO:0000256" key="5">
    <source>
        <dbReference type="ARBA" id="ARBA00022741"/>
    </source>
</evidence>
<dbReference type="Gene3D" id="3.40.50.620">
    <property type="entry name" value="HUPs"/>
    <property type="match status" value="1"/>
</dbReference>
<comment type="function">
    <text evidence="1 11">Catalyzes the phosphorylation of D-glycero-D-manno-heptose 7-phosphate at the C-1 position to selectively form D-glycero-beta-D-manno-heptose-1,7-bisphosphate.</text>
</comment>
<evidence type="ECO:0000256" key="6">
    <source>
        <dbReference type="ARBA" id="ARBA00022777"/>
    </source>
</evidence>
<dbReference type="InterPro" id="IPR023030">
    <property type="entry name" value="Bifunc_HldE"/>
</dbReference>
<feature type="region of interest" description="Cytidylyltransferase" evidence="11">
    <location>
        <begin position="364"/>
        <end position="503"/>
    </location>
</feature>
<dbReference type="OrthoDB" id="9802794at2"/>
<dbReference type="PANTHER" id="PTHR46969">
    <property type="entry name" value="BIFUNCTIONAL PROTEIN HLDE"/>
    <property type="match status" value="1"/>
</dbReference>
<comment type="similarity">
    <text evidence="11">In the N-terminal section; belongs to the carbohydrate kinase PfkB family.</text>
</comment>
<evidence type="ECO:0000256" key="7">
    <source>
        <dbReference type="ARBA" id="ARBA00022840"/>
    </source>
</evidence>
<name>G7QEA6_9BACT</name>
<dbReference type="HAMAP" id="MF_01603">
    <property type="entry name" value="HldE"/>
    <property type="match status" value="1"/>
</dbReference>
<keyword evidence="6 11" id="KW-0418">Kinase</keyword>
<dbReference type="RefSeq" id="WP_009183032.1">
    <property type="nucleotide sequence ID" value="NZ_CM001369.1"/>
</dbReference>
<keyword evidence="5 11" id="KW-0547">Nucleotide-binding</keyword>
<evidence type="ECO:0000259" key="13">
    <source>
        <dbReference type="Pfam" id="PF01467"/>
    </source>
</evidence>
<dbReference type="GO" id="GO:0097171">
    <property type="term" value="P:ADP-L-glycero-beta-D-manno-heptose biosynthetic process"/>
    <property type="evidence" value="ECO:0007669"/>
    <property type="project" value="UniProtKB-UniPathway"/>
</dbReference>
<dbReference type="GO" id="GO:0005524">
    <property type="term" value="F:ATP binding"/>
    <property type="evidence" value="ECO:0007669"/>
    <property type="project" value="UniProtKB-UniRule"/>
</dbReference>
<evidence type="ECO:0000313" key="14">
    <source>
        <dbReference type="EMBL" id="EHJ46000.1"/>
    </source>
</evidence>
<comment type="subunit">
    <text evidence="11">Homodimer.</text>
</comment>
<feature type="domain" description="Carbohydrate kinase PfkB" evidence="12">
    <location>
        <begin position="25"/>
        <end position="320"/>
    </location>
</feature>
<dbReference type="GO" id="GO:0033786">
    <property type="term" value="F:heptose-1-phosphate adenylyltransferase activity"/>
    <property type="evidence" value="ECO:0007669"/>
    <property type="project" value="UniProtKB-UniRule"/>
</dbReference>
<dbReference type="EC" id="2.7.1.167" evidence="11"/>
<evidence type="ECO:0000256" key="3">
    <source>
        <dbReference type="ARBA" id="ARBA00022679"/>
    </source>
</evidence>
<dbReference type="Pfam" id="PF00294">
    <property type="entry name" value="PfkB"/>
    <property type="match status" value="1"/>
</dbReference>
<dbReference type="HOGENOM" id="CLU_021150_2_1_7"/>
<dbReference type="InterPro" id="IPR011611">
    <property type="entry name" value="PfkB_dom"/>
</dbReference>
<keyword evidence="3 11" id="KW-0808">Transferase</keyword>
<comment type="pathway">
    <text evidence="11">Nucleotide-sugar biosynthesis; ADP-L-glycero-beta-D-manno-heptose biosynthesis; ADP-L-glycero-beta-D-manno-heptose from D-glycero-beta-D-manno-heptose 7-phosphate: step 1/4.</text>
</comment>
<gene>
    <name evidence="11" type="primary">hldE</name>
    <name evidence="14" type="ORF">DFW101_3716</name>
</gene>
<evidence type="ECO:0000256" key="10">
    <source>
        <dbReference type="ARBA" id="ARBA00047428"/>
    </source>
</evidence>
<feature type="domain" description="Cytidyltransferase-like" evidence="13">
    <location>
        <begin position="364"/>
        <end position="459"/>
    </location>
</feature>
<keyword evidence="8 11" id="KW-0511">Multifunctional enzyme</keyword>
<reference evidence="15" key="1">
    <citation type="journal article" date="2015" name="Genome Announc.">
        <title>High-Quality Draft Genome Sequence of Desulfovibrio carbinoliphilus FW-101-2B, an Organic Acid-Oxidizing Sulfate-Reducing Bacterium Isolated from Uranium(VI)-Contaminated Groundwater.</title>
        <authorList>
            <person name="Ramsay B.D."/>
            <person name="Hwang C."/>
            <person name="Woo H.L."/>
            <person name="Carroll S.L."/>
            <person name="Lucas S."/>
            <person name="Han J."/>
            <person name="Lapidus A.L."/>
            <person name="Cheng J.F."/>
            <person name="Goodwin L.A."/>
            <person name="Pitluck S."/>
            <person name="Peters L."/>
            <person name="Chertkov O."/>
            <person name="Held B."/>
            <person name="Detter J.C."/>
            <person name="Han C.S."/>
            <person name="Tapia R."/>
            <person name="Land M.L."/>
            <person name="Hauser L.J."/>
            <person name="Kyrpides N.C."/>
            <person name="Ivanova N.N."/>
            <person name="Mikhailova N."/>
            <person name="Pagani I."/>
            <person name="Woyke T."/>
            <person name="Arkin A.P."/>
            <person name="Dehal P."/>
            <person name="Chivian D."/>
            <person name="Criddle C.S."/>
            <person name="Wu W."/>
            <person name="Chakraborty R."/>
            <person name="Hazen T.C."/>
            <person name="Fields M.W."/>
        </authorList>
    </citation>
    <scope>NUCLEOTIDE SEQUENCE [LARGE SCALE GENOMIC DNA]</scope>
    <source>
        <strain evidence="15">FW-101-2B</strain>
    </source>
</reference>
<dbReference type="InterPro" id="IPR011914">
    <property type="entry name" value="RfaE_dom_II"/>
</dbReference>
<evidence type="ECO:0000313" key="15">
    <source>
        <dbReference type="Proteomes" id="UP000004662"/>
    </source>
</evidence>
<evidence type="ECO:0000256" key="4">
    <source>
        <dbReference type="ARBA" id="ARBA00022695"/>
    </source>
</evidence>
<dbReference type="Gene3D" id="3.40.1190.20">
    <property type="match status" value="1"/>
</dbReference>
<evidence type="ECO:0000256" key="8">
    <source>
        <dbReference type="ARBA" id="ARBA00023268"/>
    </source>
</evidence>
<dbReference type="SUPFAM" id="SSF53613">
    <property type="entry name" value="Ribokinase-like"/>
    <property type="match status" value="1"/>
</dbReference>
<keyword evidence="9 11" id="KW-0119">Carbohydrate metabolism</keyword>
<dbReference type="EC" id="2.7.7.70" evidence="11"/>
<dbReference type="NCBIfam" id="TIGR02199">
    <property type="entry name" value="rfaE_dom_II"/>
    <property type="match status" value="1"/>
</dbReference>
<keyword evidence="4 11" id="KW-0548">Nucleotidyltransferase</keyword>
<dbReference type="InterPro" id="IPR014729">
    <property type="entry name" value="Rossmann-like_a/b/a_fold"/>
</dbReference>
<accession>G7QEA6</accession>
<dbReference type="InterPro" id="IPR029056">
    <property type="entry name" value="Ribokinase-like"/>
</dbReference>
<dbReference type="SUPFAM" id="SSF52374">
    <property type="entry name" value="Nucleotidylyl transferase"/>
    <property type="match status" value="1"/>
</dbReference>
<dbReference type="InterPro" id="IPR004821">
    <property type="entry name" value="Cyt_trans-like"/>
</dbReference>
<geneLocation type="plasmid" evidence="14 15">
    <name>pFW10101</name>
</geneLocation>
<dbReference type="CDD" id="cd01172">
    <property type="entry name" value="RfaE_like"/>
    <property type="match status" value="1"/>
</dbReference>
<protein>
    <recommendedName>
        <fullName evidence="11">Bifunctional protein HldE</fullName>
    </recommendedName>
    <domain>
        <recommendedName>
            <fullName evidence="11">D-beta-D-heptose 7-phosphate kinase</fullName>
            <ecNumber evidence="11">2.7.1.167</ecNumber>
        </recommendedName>
        <alternativeName>
            <fullName evidence="11">D-beta-D-heptose 7-phosphotransferase</fullName>
        </alternativeName>
        <alternativeName>
            <fullName evidence="11">D-glycero-beta-D-manno-heptose-7-phosphate kinase</fullName>
        </alternativeName>
    </domain>
    <domain>
        <recommendedName>
            <fullName evidence="11">D-beta-D-heptose 1-phosphate adenylyltransferase</fullName>
            <ecNumber evidence="11">2.7.7.70</ecNumber>
        </recommendedName>
        <alternativeName>
            <fullName evidence="11">D-glycero-beta-D-manno-heptose 1-phosphate adenylyltransferase</fullName>
        </alternativeName>
    </domain>
</protein>
<dbReference type="GO" id="GO:0033785">
    <property type="term" value="F:heptose 7-phosphate kinase activity"/>
    <property type="evidence" value="ECO:0007669"/>
    <property type="project" value="UniProtKB-UniRule"/>
</dbReference>
<sequence>MPDVSEAARLSELIDVCDRLPQARLLVVGDIMLDRFVHGRVTRISPEAPIPILAIEDELSMPGGAGNVLRNLASLGGQAVYAGVVGDDGAGGTLRDLLAAFPGPPSRLVAEKGRRTSVKTRYVAGPTHLLRTDFETVAPLSRESEAALVALLPELVAGAAVVMVSDYGKGGVTPALLAALLAEAGRAGRPVVVDPKGLDYGRYRGASVVTPNRAELAAVSRMALETEAAYEAAARRLIEEHDFGAVLVTRSEEGLTLYPAGGAAHHIRAAGREVFDVSGAGDTVAALFAAALAVGAPLPVCAALANIGAGIVVGKVGTAVVHPDELRQAILRREGEDARQKELSRERLLETVALWRKLGLAVGFTNGCFDLLHPGHASVLARARAKCDRLIVGLNTDASVKRLKGPTRPVQDQAARARMLASLASVDAVVLFDEDTPLDLIRAVRPDMLAKGGDYTLATVVGADLVRSYGGRVELIDLEGEASTTDIIRRIRQADVPAGEDRT</sequence>
<comment type="catalytic activity">
    <reaction evidence="11">
        <text>D-glycero-beta-D-manno-heptose 7-phosphate + ATP = D-glycero-beta-D-manno-heptose 1,7-bisphosphate + ADP + H(+)</text>
        <dbReference type="Rhea" id="RHEA:27473"/>
        <dbReference type="ChEBI" id="CHEBI:15378"/>
        <dbReference type="ChEBI" id="CHEBI:30616"/>
        <dbReference type="ChEBI" id="CHEBI:60204"/>
        <dbReference type="ChEBI" id="CHEBI:60208"/>
        <dbReference type="ChEBI" id="CHEBI:456216"/>
        <dbReference type="EC" id="2.7.1.167"/>
    </reaction>
</comment>